<keyword evidence="1" id="KW-0464">Manganese</keyword>
<evidence type="ECO:0000313" key="4">
    <source>
        <dbReference type="Proteomes" id="UP001203136"/>
    </source>
</evidence>
<organism evidence="3 4">
    <name type="scientific">Clostridium symbiosum</name>
    <name type="common">Bacteroides symbiosus</name>
    <dbReference type="NCBI Taxonomy" id="1512"/>
    <lineage>
        <taxon>Bacteria</taxon>
        <taxon>Bacillati</taxon>
        <taxon>Bacillota</taxon>
        <taxon>Clostridia</taxon>
        <taxon>Lachnospirales</taxon>
        <taxon>Lachnospiraceae</taxon>
        <taxon>Otoolea</taxon>
    </lineage>
</organism>
<dbReference type="PANTHER" id="PTHR11014">
    <property type="entry name" value="PEPTIDASE M20 FAMILY MEMBER"/>
    <property type="match status" value="1"/>
</dbReference>
<gene>
    <name evidence="3" type="ORF">K5I21_21365</name>
</gene>
<dbReference type="Pfam" id="PF01546">
    <property type="entry name" value="Peptidase_M20"/>
    <property type="match status" value="1"/>
</dbReference>
<dbReference type="SUPFAM" id="SSF53187">
    <property type="entry name" value="Zn-dependent exopeptidases"/>
    <property type="match status" value="1"/>
</dbReference>
<feature type="domain" description="Peptidase M20 dimerisation" evidence="2">
    <location>
        <begin position="176"/>
        <end position="268"/>
    </location>
</feature>
<feature type="binding site" evidence="1">
    <location>
        <position position="97"/>
    </location>
    <ligand>
        <name>Mn(2+)</name>
        <dbReference type="ChEBI" id="CHEBI:29035"/>
        <label>2</label>
    </ligand>
</feature>
<sequence length="381" mass="42009">MLKDTKNYVIEQRRKFHRIPEVSMEEKETAEAIRQELQNLDIPFEKVGEYGTVACIKGVGPGKTYAFRADIDALPIQEETDVEFISVHSGVMHACGHDGHIAVLLAFARELAAKKETLNGTCYLCFQQGEEIGKGQDQIISYLKNAGGITAVLACHLWVDIPIGKISLRKGPVMAGTTSFQIRITGKGCHGSRPDQGIDPINAAITLIGQAIRLKDREFSPLQSNTLSFCKFHSGKATNIIPEDAELGGTMRFFSASERAQLLDVIDRSCRATELLTGCSIEWKTLVGLPPVVNHGDCIDQARLSAESVFGADNVIEFEKIMGADNFGCYLQEFQGCYAFIGIGNKEKGICNAHHNSKFDMDEGALEYAVRFYLDFVEKNM</sequence>
<evidence type="ECO:0000256" key="1">
    <source>
        <dbReference type="PIRSR" id="PIRSR005962-1"/>
    </source>
</evidence>
<dbReference type="EMBL" id="JAINVB010000001">
    <property type="protein sequence ID" value="MCK0088374.1"/>
    <property type="molecule type" value="Genomic_DNA"/>
</dbReference>
<dbReference type="InterPro" id="IPR002933">
    <property type="entry name" value="Peptidase_M20"/>
</dbReference>
<evidence type="ECO:0000313" key="3">
    <source>
        <dbReference type="EMBL" id="MCK0088374.1"/>
    </source>
</evidence>
<feature type="binding site" evidence="1">
    <location>
        <position position="95"/>
    </location>
    <ligand>
        <name>Mn(2+)</name>
        <dbReference type="ChEBI" id="CHEBI:29035"/>
        <label>2</label>
    </ligand>
</feature>
<proteinExistence type="predicted"/>
<protein>
    <submittedName>
        <fullName evidence="3">Amidohydrolase</fullName>
    </submittedName>
</protein>
<dbReference type="Proteomes" id="UP001203136">
    <property type="component" value="Unassembled WGS sequence"/>
</dbReference>
<dbReference type="GO" id="GO:0046872">
    <property type="term" value="F:metal ion binding"/>
    <property type="evidence" value="ECO:0007669"/>
    <property type="project" value="UniProtKB-KW"/>
</dbReference>
<feature type="binding site" evidence="1">
    <location>
        <position position="355"/>
    </location>
    <ligand>
        <name>Mn(2+)</name>
        <dbReference type="ChEBI" id="CHEBI:29035"/>
        <label>2</label>
    </ligand>
</feature>
<dbReference type="PANTHER" id="PTHR11014:SF63">
    <property type="entry name" value="METALLOPEPTIDASE, PUTATIVE (AFU_ORTHOLOGUE AFUA_6G09600)-RELATED"/>
    <property type="match status" value="1"/>
</dbReference>
<dbReference type="Gene3D" id="3.30.70.360">
    <property type="match status" value="1"/>
</dbReference>
<comment type="caution">
    <text evidence="3">The sequence shown here is derived from an EMBL/GenBank/DDBJ whole genome shotgun (WGS) entry which is preliminary data.</text>
</comment>
<dbReference type="Pfam" id="PF07687">
    <property type="entry name" value="M20_dimer"/>
    <property type="match status" value="1"/>
</dbReference>
<dbReference type="GO" id="GO:0016787">
    <property type="term" value="F:hydrolase activity"/>
    <property type="evidence" value="ECO:0007669"/>
    <property type="project" value="InterPro"/>
</dbReference>
<reference evidence="3" key="1">
    <citation type="journal article" date="2022" name="Cell Host Microbe">
        <title>Colonization of the live biotherapeutic product VE303 and modulation of the microbiota and metabolites in healthy volunteers.</title>
        <authorList>
            <person name="Dsouza M."/>
            <person name="Menon R."/>
            <person name="Crossette E."/>
            <person name="Bhattarai S.K."/>
            <person name="Schneider J."/>
            <person name="Kim Y.G."/>
            <person name="Reddy S."/>
            <person name="Caballero S."/>
            <person name="Felix C."/>
            <person name="Cornacchione L."/>
            <person name="Hendrickson J."/>
            <person name="Watson A.R."/>
            <person name="Minot S.S."/>
            <person name="Greenfield N."/>
            <person name="Schopf L."/>
            <person name="Szabady R."/>
            <person name="Patarroyo J."/>
            <person name="Smith W."/>
            <person name="Harrison P."/>
            <person name="Kuijper E.J."/>
            <person name="Kelly C.P."/>
            <person name="Olle B."/>
            <person name="Bobilev D."/>
            <person name="Silber J.L."/>
            <person name="Bucci V."/>
            <person name="Roberts B."/>
            <person name="Faith J."/>
            <person name="Norman J.M."/>
        </authorList>
    </citation>
    <scope>NUCLEOTIDE SEQUENCE</scope>
    <source>
        <strain evidence="3">VE303-04</strain>
    </source>
</reference>
<dbReference type="AlphaFoldDB" id="A0AAW5F928"/>
<keyword evidence="1" id="KW-0479">Metal-binding</keyword>
<dbReference type="Gene3D" id="3.40.630.10">
    <property type="entry name" value="Zn peptidases"/>
    <property type="match status" value="1"/>
</dbReference>
<feature type="binding site" evidence="1">
    <location>
        <position position="131"/>
    </location>
    <ligand>
        <name>Mn(2+)</name>
        <dbReference type="ChEBI" id="CHEBI:29035"/>
        <label>2</label>
    </ligand>
</feature>
<dbReference type="InterPro" id="IPR036264">
    <property type="entry name" value="Bact_exopeptidase_dim_dom"/>
</dbReference>
<dbReference type="InterPro" id="IPR011650">
    <property type="entry name" value="Peptidase_M20_dimer"/>
</dbReference>
<accession>A0AAW5F928</accession>
<comment type="cofactor">
    <cofactor evidence="1">
        <name>Mn(2+)</name>
        <dbReference type="ChEBI" id="CHEBI:29035"/>
    </cofactor>
    <text evidence="1">The Mn(2+) ion enhances activity.</text>
</comment>
<dbReference type="RefSeq" id="WP_021642503.1">
    <property type="nucleotide sequence ID" value="NZ_CYZY01000051.1"/>
</dbReference>
<dbReference type="InterPro" id="IPR017439">
    <property type="entry name" value="Amidohydrolase"/>
</dbReference>
<dbReference type="SUPFAM" id="SSF55031">
    <property type="entry name" value="Bacterial exopeptidase dimerisation domain"/>
    <property type="match status" value="1"/>
</dbReference>
<name>A0AAW5F928_CLOSY</name>
<dbReference type="NCBIfam" id="TIGR01891">
    <property type="entry name" value="amidohydrolases"/>
    <property type="match status" value="1"/>
</dbReference>
<feature type="binding site" evidence="1">
    <location>
        <position position="156"/>
    </location>
    <ligand>
        <name>Mn(2+)</name>
        <dbReference type="ChEBI" id="CHEBI:29035"/>
        <label>2</label>
    </ligand>
</feature>
<evidence type="ECO:0000259" key="2">
    <source>
        <dbReference type="Pfam" id="PF07687"/>
    </source>
</evidence>
<dbReference type="PIRSF" id="PIRSF005962">
    <property type="entry name" value="Pept_M20D_amidohydro"/>
    <property type="match status" value="1"/>
</dbReference>